<dbReference type="PANTHER" id="PTHR43214:SF43">
    <property type="entry name" value="TWO-COMPONENT RESPONSE REGULATOR"/>
    <property type="match status" value="1"/>
</dbReference>
<dbReference type="InterPro" id="IPR027417">
    <property type="entry name" value="P-loop_NTPase"/>
</dbReference>
<comment type="caution">
    <text evidence="3">The sequence shown here is derived from an EMBL/GenBank/DDBJ whole genome shotgun (WGS) entry which is preliminary data.</text>
</comment>
<organism evidence="3 4">
    <name type="scientific">Nocardioides ginsengisoli</name>
    <dbReference type="NCBI Taxonomy" id="363868"/>
    <lineage>
        <taxon>Bacteria</taxon>
        <taxon>Bacillati</taxon>
        <taxon>Actinomycetota</taxon>
        <taxon>Actinomycetes</taxon>
        <taxon>Propionibacteriales</taxon>
        <taxon>Nocardioidaceae</taxon>
        <taxon>Nocardioides</taxon>
    </lineage>
</organism>
<reference evidence="4" key="1">
    <citation type="journal article" date="2019" name="Int. J. Syst. Evol. Microbiol.">
        <title>The Global Catalogue of Microorganisms (GCM) 10K type strain sequencing project: providing services to taxonomists for standard genome sequencing and annotation.</title>
        <authorList>
            <consortium name="The Broad Institute Genomics Platform"/>
            <consortium name="The Broad Institute Genome Sequencing Center for Infectious Disease"/>
            <person name="Wu L."/>
            <person name="Ma J."/>
        </authorList>
    </citation>
    <scope>NUCLEOTIDE SEQUENCE [LARGE SCALE GENOMIC DNA]</scope>
    <source>
        <strain evidence="4">CCUG 52478</strain>
    </source>
</reference>
<dbReference type="InterPro" id="IPR039420">
    <property type="entry name" value="WalR-like"/>
</dbReference>
<accession>A0ABW3W0U7</accession>
<dbReference type="InterPro" id="IPR016032">
    <property type="entry name" value="Sig_transdc_resp-reg_C-effctor"/>
</dbReference>
<proteinExistence type="predicted"/>
<dbReference type="InterPro" id="IPR000792">
    <property type="entry name" value="Tscrpt_reg_LuxR_C"/>
</dbReference>
<dbReference type="Gene3D" id="1.25.40.10">
    <property type="entry name" value="Tetratricopeptide repeat domain"/>
    <property type="match status" value="2"/>
</dbReference>
<feature type="domain" description="HTH luxR-type" evidence="2">
    <location>
        <begin position="798"/>
        <end position="860"/>
    </location>
</feature>
<dbReference type="CDD" id="cd06170">
    <property type="entry name" value="LuxR_C_like"/>
    <property type="match status" value="1"/>
</dbReference>
<evidence type="ECO:0000259" key="2">
    <source>
        <dbReference type="PROSITE" id="PS50043"/>
    </source>
</evidence>
<evidence type="ECO:0000313" key="4">
    <source>
        <dbReference type="Proteomes" id="UP001597229"/>
    </source>
</evidence>
<evidence type="ECO:0000313" key="3">
    <source>
        <dbReference type="EMBL" id="MFD1248651.1"/>
    </source>
</evidence>
<dbReference type="PRINTS" id="PR00038">
    <property type="entry name" value="HTHLUXR"/>
</dbReference>
<keyword evidence="4" id="KW-1185">Reference proteome</keyword>
<dbReference type="SUPFAM" id="SSF48452">
    <property type="entry name" value="TPR-like"/>
    <property type="match status" value="1"/>
</dbReference>
<gene>
    <name evidence="3" type="ORF">ACFQ3F_12700</name>
</gene>
<dbReference type="RefSeq" id="WP_379228692.1">
    <property type="nucleotide sequence ID" value="NZ_JBHTLX010000017.1"/>
</dbReference>
<dbReference type="PROSITE" id="PS50043">
    <property type="entry name" value="HTH_LUXR_2"/>
    <property type="match status" value="1"/>
</dbReference>
<keyword evidence="1" id="KW-0238">DNA-binding</keyword>
<evidence type="ECO:0000256" key="1">
    <source>
        <dbReference type="ARBA" id="ARBA00023125"/>
    </source>
</evidence>
<dbReference type="SUPFAM" id="SSF46894">
    <property type="entry name" value="C-terminal effector domain of the bipartite response regulators"/>
    <property type="match status" value="1"/>
</dbReference>
<name>A0ABW3W0U7_9ACTN</name>
<dbReference type="EMBL" id="JBHTLX010000017">
    <property type="protein sequence ID" value="MFD1248651.1"/>
    <property type="molecule type" value="Genomic_DNA"/>
</dbReference>
<dbReference type="SUPFAM" id="SSF52540">
    <property type="entry name" value="P-loop containing nucleoside triphosphate hydrolases"/>
    <property type="match status" value="1"/>
</dbReference>
<dbReference type="SMART" id="SM00421">
    <property type="entry name" value="HTH_LUXR"/>
    <property type="match status" value="1"/>
</dbReference>
<dbReference type="InterPro" id="IPR036388">
    <property type="entry name" value="WH-like_DNA-bd_sf"/>
</dbReference>
<dbReference type="Gene3D" id="1.10.10.10">
    <property type="entry name" value="Winged helix-like DNA-binding domain superfamily/Winged helix DNA-binding domain"/>
    <property type="match status" value="1"/>
</dbReference>
<protein>
    <submittedName>
        <fullName evidence="3">LuxR C-terminal-related transcriptional regulator</fullName>
    </submittedName>
</protein>
<dbReference type="Proteomes" id="UP001597229">
    <property type="component" value="Unassembled WGS sequence"/>
</dbReference>
<dbReference type="PROSITE" id="PS00622">
    <property type="entry name" value="HTH_LUXR_1"/>
    <property type="match status" value="1"/>
</dbReference>
<dbReference type="PANTHER" id="PTHR43214">
    <property type="entry name" value="TWO-COMPONENT RESPONSE REGULATOR"/>
    <property type="match status" value="1"/>
</dbReference>
<dbReference type="Pfam" id="PF00196">
    <property type="entry name" value="GerE"/>
    <property type="match status" value="1"/>
</dbReference>
<dbReference type="InterPro" id="IPR011990">
    <property type="entry name" value="TPR-like_helical_dom_sf"/>
</dbReference>
<sequence length="860" mass="92008">MSPGPPLVPTRRRALDDLVGSAARLVLVTAPPGGGLSTFVRAYAEAAPATHRLLALPWEDAPGAALAGRTPAAGDVVVLEDAQHADPASVQALVSAARAADGPVVVLGWRVPGEGLFESVRSAADTVVALDRLAAQDVAALAEQRGLVLPASQVDRLLAHADGRMRHVVELLDEVPAADWTVSFFALPAPATAARAVRAALAGLTDDGRALVRAAAVLEAADRQARAVAVSEAGRVAGLDATVAAVDDAGRAGLVGVLDEHAMWIRLPDPVVRRAVLDELGPAGRAELHERAAGVVVDPAVALHHRWFAAPRPDAELADRLDELASERARQGAWASAADLLVLASRASVDAEARGARLVRGVDALVGAGEVPRASRYLTELESLRETPLRNAVLGYLAVVRGRPAEAESRLGRAWELVNPRRDADTASLIAQRYVLHHLARCRPRELVAWADRAMDLVEPSAPTAVEAAAIRGLGVAPVDGIDVALEGYRTLVGEVPEGPVAQRVTMASGWLHLAADDPDRAREELQSALTTDFLGGSRRISLWAHGWLARAQFQTGDWDDAMRTATAGLEMAQRSGMSLLVPLLAWTRTQVLALRGDWEAAEQSLRVGDAAGRDYELMRVPAALARAAYCEARADYVSVVRALAPLTQPWAREWVEQPGYWPWPDVYANALVLVGREDDADAFLARHEERAADAGHVSATARLAYARGRWQGVRGDLDAARQSFQRAIALLEPLPLRYDRARVHFAFGQTLRRAGRRAEADAVISTARDIYLALGAATYVARCDRELAAGGVNAARSQREFDDLTPQEEAVAGLVAQGRSNKEVAAELFLSVKTVQYHLTRIYAKLGVRSRAELAARRP</sequence>